<sequence>MTELTKKGSLGQILTASRIISEIDILAALEEQARSGCRFGEALVRLGVATQEDVDWALSSQLDIPYIRLKRELVDPGAIALVPAAMARRFSCIPLFRAGDELNIAIADPLNRAAIQALELATGLRVSISVALLREIMEMVDECYGPAMNDSLGLESVLFSGRVLEAINADLSGSKLLDGLLITIIKNRLSSLSLHPSGSRVLIRGRRQGVSSEIGTLSGEHYPDFLQRLRLRASISPAADPVSEGCFSFDYRSRRAHFRVALLLTPAGDYVTLTLLVPENFPEHLADLELPEEQLGAFRHLARAKQGITFFASSSPAERSHFMGLMLEEGGTDGRNVLILGDSPVCPGNPFPRIPLPREGKERAGLITAALDHDPDILVIEDVGEGLAFSAACRAAMRGKLVLAGLESRGNRDALRRLLFCQQQHFLLPLFVNGLVSLSGVLSLCPQCRAEYTPSREERAALRLEQEPASFFRSAGCDACGDSGFRERRFLMDALVFDDELLQLFRQAADVTSLEVFISRRGRQGIRQQAARLLKEGELSPEEYVSSVLM</sequence>
<proteinExistence type="inferred from homology"/>
<dbReference type="InterPro" id="IPR001482">
    <property type="entry name" value="T2SS/T4SS_dom"/>
</dbReference>
<reference evidence="6 7" key="1">
    <citation type="submission" date="2006-10" db="EMBL/GenBank/DDBJ databases">
        <title>Complete sequence of chromosome of Pelobacter propionicus DSM 2379.</title>
        <authorList>
            <consortium name="US DOE Joint Genome Institute"/>
            <person name="Copeland A."/>
            <person name="Lucas S."/>
            <person name="Lapidus A."/>
            <person name="Barry K."/>
            <person name="Detter J.C."/>
            <person name="Glavina del Rio T."/>
            <person name="Hammon N."/>
            <person name="Israni S."/>
            <person name="Dalin E."/>
            <person name="Tice H."/>
            <person name="Pitluck S."/>
            <person name="Saunders E."/>
            <person name="Brettin T."/>
            <person name="Bruce D."/>
            <person name="Han C."/>
            <person name="Tapia R."/>
            <person name="Schmutz J."/>
            <person name="Larimer F."/>
            <person name="Land M."/>
            <person name="Hauser L."/>
            <person name="Kyrpides N."/>
            <person name="Kim E."/>
            <person name="Lovley D."/>
            <person name="Richardson P."/>
        </authorList>
    </citation>
    <scope>NUCLEOTIDE SEQUENCE [LARGE SCALE GENOMIC DNA]</scope>
    <source>
        <strain evidence="7">DSM 2379 / NBRC 103807 / OttBd1</strain>
    </source>
</reference>
<dbReference type="SUPFAM" id="SSF52540">
    <property type="entry name" value="P-loop containing nucleoside triphosphate hydrolases"/>
    <property type="match status" value="1"/>
</dbReference>
<comment type="similarity">
    <text evidence="1">Belongs to the GSP E family.</text>
</comment>
<gene>
    <name evidence="6" type="ordered locus">Ppro_0535</name>
</gene>
<dbReference type="Pfam" id="PF00437">
    <property type="entry name" value="T2SSE"/>
    <property type="match status" value="1"/>
</dbReference>
<dbReference type="HOGENOM" id="CLU_013446_10_3_7"/>
<evidence type="ECO:0000256" key="3">
    <source>
        <dbReference type="ARBA" id="ARBA00022840"/>
    </source>
</evidence>
<dbReference type="Pfam" id="PF05157">
    <property type="entry name" value="MshEN"/>
    <property type="match status" value="1"/>
</dbReference>
<protein>
    <submittedName>
        <fullName evidence="6">General secretory system II, protein E domain protein</fullName>
    </submittedName>
</protein>
<dbReference type="AlphaFoldDB" id="A1ALE6"/>
<dbReference type="InterPro" id="IPR007831">
    <property type="entry name" value="T2SS_GspE_N"/>
</dbReference>
<dbReference type="SUPFAM" id="SSF160246">
    <property type="entry name" value="EspE N-terminal domain-like"/>
    <property type="match status" value="1"/>
</dbReference>
<dbReference type="PANTHER" id="PTHR30258:SF1">
    <property type="entry name" value="PROTEIN TRANSPORT PROTEIN HOFB HOMOLOG"/>
    <property type="match status" value="1"/>
</dbReference>
<evidence type="ECO:0000259" key="4">
    <source>
        <dbReference type="Pfam" id="PF00437"/>
    </source>
</evidence>
<feature type="domain" description="Bacterial type II secretion system protein E" evidence="4">
    <location>
        <begin position="175"/>
        <end position="544"/>
    </location>
</feature>
<dbReference type="eggNOG" id="COG2804">
    <property type="taxonomic scope" value="Bacteria"/>
</dbReference>
<dbReference type="OrthoDB" id="9805147at2"/>
<evidence type="ECO:0000256" key="2">
    <source>
        <dbReference type="ARBA" id="ARBA00022741"/>
    </source>
</evidence>
<dbReference type="InterPro" id="IPR037257">
    <property type="entry name" value="T2SS_E_N_sf"/>
</dbReference>
<evidence type="ECO:0000313" key="7">
    <source>
        <dbReference type="Proteomes" id="UP000006732"/>
    </source>
</evidence>
<dbReference type="GO" id="GO:0005524">
    <property type="term" value="F:ATP binding"/>
    <property type="evidence" value="ECO:0007669"/>
    <property type="project" value="UniProtKB-KW"/>
</dbReference>
<name>A1ALE6_PELPD</name>
<dbReference type="EMBL" id="CP000482">
    <property type="protein sequence ID" value="ABK98166.1"/>
    <property type="molecule type" value="Genomic_DNA"/>
</dbReference>
<dbReference type="InterPro" id="IPR027417">
    <property type="entry name" value="P-loop_NTPase"/>
</dbReference>
<dbReference type="GO" id="GO:0005886">
    <property type="term" value="C:plasma membrane"/>
    <property type="evidence" value="ECO:0007669"/>
    <property type="project" value="TreeGrafter"/>
</dbReference>
<organism evidence="6 7">
    <name type="scientific">Pelobacter propionicus (strain DSM 2379 / NBRC 103807 / OttBd1)</name>
    <dbReference type="NCBI Taxonomy" id="338966"/>
    <lineage>
        <taxon>Bacteria</taxon>
        <taxon>Pseudomonadati</taxon>
        <taxon>Thermodesulfobacteriota</taxon>
        <taxon>Desulfuromonadia</taxon>
        <taxon>Desulfuromonadales</taxon>
        <taxon>Desulfuromonadaceae</taxon>
        <taxon>Pelobacter</taxon>
    </lineage>
</organism>
<accession>A1ALE6</accession>
<keyword evidence="7" id="KW-1185">Reference proteome</keyword>
<dbReference type="Gene3D" id="3.40.50.300">
    <property type="entry name" value="P-loop containing nucleotide triphosphate hydrolases"/>
    <property type="match status" value="1"/>
</dbReference>
<dbReference type="PANTHER" id="PTHR30258">
    <property type="entry name" value="TYPE II SECRETION SYSTEM PROTEIN GSPE-RELATED"/>
    <property type="match status" value="1"/>
</dbReference>
<dbReference type="GO" id="GO:0016887">
    <property type="term" value="F:ATP hydrolysis activity"/>
    <property type="evidence" value="ECO:0007669"/>
    <property type="project" value="TreeGrafter"/>
</dbReference>
<dbReference type="Gene3D" id="3.30.300.160">
    <property type="entry name" value="Type II secretion system, protein E, N-terminal domain"/>
    <property type="match status" value="1"/>
</dbReference>
<dbReference type="STRING" id="338966.Ppro_0535"/>
<keyword evidence="3" id="KW-0067">ATP-binding</keyword>
<evidence type="ECO:0000313" key="6">
    <source>
        <dbReference type="EMBL" id="ABK98166.1"/>
    </source>
</evidence>
<dbReference type="KEGG" id="ppd:Ppro_0535"/>
<dbReference type="Proteomes" id="UP000006732">
    <property type="component" value="Chromosome"/>
</dbReference>
<keyword evidence="2" id="KW-0547">Nucleotide-binding</keyword>
<dbReference type="RefSeq" id="WP_011734479.1">
    <property type="nucleotide sequence ID" value="NC_008609.1"/>
</dbReference>
<evidence type="ECO:0000256" key="1">
    <source>
        <dbReference type="ARBA" id="ARBA00006611"/>
    </source>
</evidence>
<evidence type="ECO:0000259" key="5">
    <source>
        <dbReference type="Pfam" id="PF05157"/>
    </source>
</evidence>
<feature type="domain" description="Type II secretion system protein GspE N-terminal" evidence="5">
    <location>
        <begin position="62"/>
        <end position="148"/>
    </location>
</feature>
<dbReference type="Gene3D" id="3.30.450.90">
    <property type="match status" value="1"/>
</dbReference>